<dbReference type="GO" id="GO:0000502">
    <property type="term" value="C:proteasome complex"/>
    <property type="evidence" value="ECO:0007669"/>
    <property type="project" value="UniProtKB-KW"/>
</dbReference>
<dbReference type="PROSITE" id="PS50250">
    <property type="entry name" value="PCI"/>
    <property type="match status" value="1"/>
</dbReference>
<keyword evidence="2 5" id="KW-0647">Proteasome</keyword>
<accession>F2UQN2</accession>
<dbReference type="InterPro" id="IPR000717">
    <property type="entry name" value="PCI_dom"/>
</dbReference>
<dbReference type="FunCoup" id="F2UQN2">
    <property type="interactions" value="1799"/>
</dbReference>
<evidence type="ECO:0000313" key="6">
    <source>
        <dbReference type="Proteomes" id="UP000007799"/>
    </source>
</evidence>
<comment type="similarity">
    <text evidence="1">Belongs to the proteasome subunit S9 family.</text>
</comment>
<evidence type="ECO:0000313" key="5">
    <source>
        <dbReference type="EMBL" id="EGD79937.1"/>
    </source>
</evidence>
<dbReference type="AlphaFoldDB" id="F2UQN2"/>
<protein>
    <submittedName>
        <fullName evidence="5">26S proteasome non-ATPase regulatory subunit 11</fullName>
    </submittedName>
</protein>
<dbReference type="Pfam" id="PF18055">
    <property type="entry name" value="RPN6_N"/>
    <property type="match status" value="1"/>
</dbReference>
<proteinExistence type="inferred from homology"/>
<dbReference type="InterPro" id="IPR036390">
    <property type="entry name" value="WH_DNA-bd_sf"/>
</dbReference>
<dbReference type="STRING" id="946362.F2UQN2"/>
<dbReference type="Pfam" id="PF01399">
    <property type="entry name" value="PCI"/>
    <property type="match status" value="1"/>
</dbReference>
<dbReference type="OrthoDB" id="1418352at2759"/>
<dbReference type="SMART" id="SM00753">
    <property type="entry name" value="PAM"/>
    <property type="match status" value="1"/>
</dbReference>
<dbReference type="InParanoid" id="F2UQN2"/>
<dbReference type="Proteomes" id="UP000007799">
    <property type="component" value="Unassembled WGS sequence"/>
</dbReference>
<organism evidence="6">
    <name type="scientific">Salpingoeca rosetta (strain ATCC 50818 / BSB-021)</name>
    <dbReference type="NCBI Taxonomy" id="946362"/>
    <lineage>
        <taxon>Eukaryota</taxon>
        <taxon>Choanoflagellata</taxon>
        <taxon>Craspedida</taxon>
        <taxon>Salpingoecidae</taxon>
        <taxon>Salpingoeca</taxon>
    </lineage>
</organism>
<gene>
    <name evidence="5" type="ORF">PTSG_10219</name>
</gene>
<dbReference type="SMART" id="SM00088">
    <property type="entry name" value="PINT"/>
    <property type="match status" value="1"/>
</dbReference>
<dbReference type="PANTHER" id="PTHR10678">
    <property type="entry name" value="26S PROTEASOME NON-ATPASE REGULATORY SUBUNIT 11/COP9 SIGNALOSOME COMPLEX SUBUNIT 2"/>
    <property type="match status" value="1"/>
</dbReference>
<keyword evidence="6" id="KW-1185">Reference proteome</keyword>
<dbReference type="InterPro" id="IPR040773">
    <property type="entry name" value="Rpn6_N"/>
</dbReference>
<comment type="subunit">
    <text evidence="3">Component of the lid subcomplex of the 19S proteasome regulatory particle complex (also named PA700 complex). The 26S proteasome consists of a 20S proteasome core and two 19S regulatory subunits.</text>
</comment>
<dbReference type="eggNOG" id="KOG1463">
    <property type="taxonomic scope" value="Eukaryota"/>
</dbReference>
<dbReference type="SUPFAM" id="SSF46785">
    <property type="entry name" value="Winged helix' DNA-binding domain"/>
    <property type="match status" value="1"/>
</dbReference>
<reference evidence="5" key="1">
    <citation type="submission" date="2009-08" db="EMBL/GenBank/DDBJ databases">
        <title>Annotation of Salpingoeca rosetta.</title>
        <authorList>
            <consortium name="The Broad Institute Genome Sequencing Platform"/>
            <person name="Russ C."/>
            <person name="Cuomo C."/>
            <person name="Burger G."/>
            <person name="Gray M.W."/>
            <person name="Holland P.W.H."/>
            <person name="King N."/>
            <person name="Lang F.B.F."/>
            <person name="Roger A.J."/>
            <person name="Ruiz-Trillo I."/>
            <person name="Young S.K."/>
            <person name="Zeng Q."/>
            <person name="Gargeya S."/>
            <person name="Alvarado L."/>
            <person name="Berlin A."/>
            <person name="Chapman S.B."/>
            <person name="Chen Z."/>
            <person name="Freedman E."/>
            <person name="Gellesch M."/>
            <person name="Goldberg J."/>
            <person name="Griggs A."/>
            <person name="Gujja S."/>
            <person name="Heilman E."/>
            <person name="Heiman D."/>
            <person name="Howarth C."/>
            <person name="Mehta T."/>
            <person name="Neiman D."/>
            <person name="Pearson M."/>
            <person name="Roberts A."/>
            <person name="Saif S."/>
            <person name="Shea T."/>
            <person name="Shenoy N."/>
            <person name="Sisk P."/>
            <person name="Stolte C."/>
            <person name="Sykes S."/>
            <person name="White J."/>
            <person name="Yandava C."/>
            <person name="Haas B."/>
            <person name="Nusbaum C."/>
            <person name="Birren B."/>
        </authorList>
    </citation>
    <scope>NUCLEOTIDE SEQUENCE [LARGE SCALE GENOMIC DNA]</scope>
    <source>
        <strain evidence="5">ATCC 50818</strain>
    </source>
</reference>
<name>F2UQN2_SALR5</name>
<evidence type="ECO:0000256" key="3">
    <source>
        <dbReference type="ARBA" id="ARBA00062507"/>
    </source>
</evidence>
<dbReference type="GeneID" id="16069088"/>
<sequence>MAEAMDTGPEGVAYATETATSAEELWPKVTEDIDVKDKKAVKAKETAISNLCEQLYKAADADGLRRLIDAIKPFLNVVSKAKGGKLFKQIIDRFVDLTNATADEKVAMCKDCISWAKDSKRTFLRQALEVRLISLHLEAGEYQECLTQIRPLLRELKRLDDRQLLMEVHLMESKAYFFLSNYPKARAALVAARTIANSIYCPPRMQASLDLQSGVLHAQEADFKTAYSYLYEAFEGFDSVDVPQAALRSLKYMLLAKILLEEAADIPAIITGKLALKYSGRELDAMQAVASASLNRSLADFQQAMTDFAKELKEDFVVQNHVTELYDSLLEQNLMRLVEPFSRVEIDHLAELIDLPVDAVEQKLSQMILDHKLHGILDQGANCLQLFDEEARNETYQKTLDTIAQTNLVVDALYKKAKGVV</sequence>
<dbReference type="InterPro" id="IPR050871">
    <property type="entry name" value="26S_Proteasome/COP9_Components"/>
</dbReference>
<dbReference type="KEGG" id="sre:PTSG_10219"/>
<feature type="domain" description="PCI" evidence="4">
    <location>
        <begin position="222"/>
        <end position="391"/>
    </location>
</feature>
<dbReference type="RefSeq" id="XP_004988558.1">
    <property type="nucleotide sequence ID" value="XM_004988501.1"/>
</dbReference>
<evidence type="ECO:0000256" key="2">
    <source>
        <dbReference type="ARBA" id="ARBA00022942"/>
    </source>
</evidence>
<evidence type="ECO:0000256" key="1">
    <source>
        <dbReference type="ARBA" id="ARBA00007454"/>
    </source>
</evidence>
<dbReference type="OMA" id="ESKIYHA"/>
<dbReference type="EMBL" id="GL832989">
    <property type="protein sequence ID" value="EGD79937.1"/>
    <property type="molecule type" value="Genomic_DNA"/>
</dbReference>
<dbReference type="Gene3D" id="1.25.40.570">
    <property type="match status" value="1"/>
</dbReference>
<dbReference type="FunFam" id="1.25.40.570:FF:000016">
    <property type="entry name" value="26S proteasome regulatory subunit"/>
    <property type="match status" value="1"/>
</dbReference>
<evidence type="ECO:0000259" key="4">
    <source>
        <dbReference type="PROSITE" id="PS50250"/>
    </source>
</evidence>